<protein>
    <submittedName>
        <fullName evidence="2">Uncharacterized protein</fullName>
    </submittedName>
</protein>
<sequence>MLSNASSYLLSLVAIAVLLGIAKGATIGGPAKNMTPQNMAKTELGNDGINSDSTLPRLWERLAQVHHWAQNSLWDNKKTEKTTAVPLSTTEWIPNIDRRGEMPCADGCHITSERRKDELMLFLGDLS</sequence>
<organism evidence="2 3">
    <name type="scientific">Ridgeia piscesae</name>
    <name type="common">Tubeworm</name>
    <dbReference type="NCBI Taxonomy" id="27915"/>
    <lineage>
        <taxon>Eukaryota</taxon>
        <taxon>Metazoa</taxon>
        <taxon>Spiralia</taxon>
        <taxon>Lophotrochozoa</taxon>
        <taxon>Annelida</taxon>
        <taxon>Polychaeta</taxon>
        <taxon>Sedentaria</taxon>
        <taxon>Canalipalpata</taxon>
        <taxon>Sabellida</taxon>
        <taxon>Siboglinidae</taxon>
        <taxon>Ridgeia</taxon>
    </lineage>
</organism>
<dbReference type="Proteomes" id="UP001209878">
    <property type="component" value="Unassembled WGS sequence"/>
</dbReference>
<evidence type="ECO:0000256" key="1">
    <source>
        <dbReference type="SAM" id="SignalP"/>
    </source>
</evidence>
<proteinExistence type="predicted"/>
<dbReference type="EMBL" id="JAODUO010000648">
    <property type="protein sequence ID" value="KAK2176652.1"/>
    <property type="molecule type" value="Genomic_DNA"/>
</dbReference>
<keyword evidence="3" id="KW-1185">Reference proteome</keyword>
<accession>A0AAD9KSF5</accession>
<keyword evidence="1" id="KW-0732">Signal</keyword>
<gene>
    <name evidence="2" type="ORF">NP493_649g00016</name>
</gene>
<name>A0AAD9KSF5_RIDPI</name>
<reference evidence="2" key="1">
    <citation type="journal article" date="2023" name="Mol. Biol. Evol.">
        <title>Third-Generation Sequencing Reveals the Adaptive Role of the Epigenome in Three Deep-Sea Polychaetes.</title>
        <authorList>
            <person name="Perez M."/>
            <person name="Aroh O."/>
            <person name="Sun Y."/>
            <person name="Lan Y."/>
            <person name="Juniper S.K."/>
            <person name="Young C.R."/>
            <person name="Angers B."/>
            <person name="Qian P.Y."/>
        </authorList>
    </citation>
    <scope>NUCLEOTIDE SEQUENCE</scope>
    <source>
        <strain evidence="2">R07B-5</strain>
    </source>
</reference>
<feature type="chain" id="PRO_5042211158" evidence="1">
    <location>
        <begin position="25"/>
        <end position="127"/>
    </location>
</feature>
<feature type="signal peptide" evidence="1">
    <location>
        <begin position="1"/>
        <end position="24"/>
    </location>
</feature>
<evidence type="ECO:0000313" key="3">
    <source>
        <dbReference type="Proteomes" id="UP001209878"/>
    </source>
</evidence>
<comment type="caution">
    <text evidence="2">The sequence shown here is derived from an EMBL/GenBank/DDBJ whole genome shotgun (WGS) entry which is preliminary data.</text>
</comment>
<dbReference type="AlphaFoldDB" id="A0AAD9KSF5"/>
<evidence type="ECO:0000313" key="2">
    <source>
        <dbReference type="EMBL" id="KAK2176652.1"/>
    </source>
</evidence>